<keyword evidence="1" id="KW-0812">Transmembrane</keyword>
<dbReference type="EMBL" id="BMKN01000001">
    <property type="protein sequence ID" value="GGE39286.1"/>
    <property type="molecule type" value="Genomic_DNA"/>
</dbReference>
<dbReference type="AlphaFoldDB" id="A0A917ABK9"/>
<proteinExistence type="predicted"/>
<organism evidence="2 3">
    <name type="scientific">Actibacterium pelagium</name>
    <dbReference type="NCBI Taxonomy" id="2029103"/>
    <lineage>
        <taxon>Bacteria</taxon>
        <taxon>Pseudomonadati</taxon>
        <taxon>Pseudomonadota</taxon>
        <taxon>Alphaproteobacteria</taxon>
        <taxon>Rhodobacterales</taxon>
        <taxon>Roseobacteraceae</taxon>
        <taxon>Actibacterium</taxon>
    </lineage>
</organism>
<reference evidence="2" key="1">
    <citation type="journal article" date="2014" name="Int. J. Syst. Evol. Microbiol.">
        <title>Complete genome sequence of Corynebacterium casei LMG S-19264T (=DSM 44701T), isolated from a smear-ripened cheese.</title>
        <authorList>
            <consortium name="US DOE Joint Genome Institute (JGI-PGF)"/>
            <person name="Walter F."/>
            <person name="Albersmeier A."/>
            <person name="Kalinowski J."/>
            <person name="Ruckert C."/>
        </authorList>
    </citation>
    <scope>NUCLEOTIDE SEQUENCE</scope>
    <source>
        <strain evidence="2">CGMCC 1.16012</strain>
    </source>
</reference>
<accession>A0A917ABK9</accession>
<evidence type="ECO:0000313" key="2">
    <source>
        <dbReference type="EMBL" id="GGE39286.1"/>
    </source>
</evidence>
<keyword evidence="1" id="KW-0472">Membrane</keyword>
<dbReference type="Proteomes" id="UP000606730">
    <property type="component" value="Unassembled WGS sequence"/>
</dbReference>
<keyword evidence="1" id="KW-1133">Transmembrane helix</keyword>
<dbReference type="OrthoDB" id="7874312at2"/>
<name>A0A917ABK9_9RHOB</name>
<dbReference type="RefSeq" id="WP_095596698.1">
    <property type="nucleotide sequence ID" value="NZ_BMKN01000001.1"/>
</dbReference>
<reference evidence="2" key="2">
    <citation type="submission" date="2020-09" db="EMBL/GenBank/DDBJ databases">
        <authorList>
            <person name="Sun Q."/>
            <person name="Zhou Y."/>
        </authorList>
    </citation>
    <scope>NUCLEOTIDE SEQUENCE</scope>
    <source>
        <strain evidence="2">CGMCC 1.16012</strain>
    </source>
</reference>
<feature type="transmembrane region" description="Helical" evidence="1">
    <location>
        <begin position="101"/>
        <end position="121"/>
    </location>
</feature>
<comment type="caution">
    <text evidence="2">The sequence shown here is derived from an EMBL/GenBank/DDBJ whole genome shotgun (WGS) entry which is preliminary data.</text>
</comment>
<evidence type="ECO:0000313" key="3">
    <source>
        <dbReference type="Proteomes" id="UP000606730"/>
    </source>
</evidence>
<protein>
    <submittedName>
        <fullName evidence="2">Uncharacterized protein</fullName>
    </submittedName>
</protein>
<evidence type="ECO:0000256" key="1">
    <source>
        <dbReference type="SAM" id="Phobius"/>
    </source>
</evidence>
<gene>
    <name evidence="2" type="ORF">GCM10011517_03730</name>
</gene>
<sequence length="122" mass="13888">MQEEVDSIAKNIAWELTRKMGISGHKLHGKLRRAGRRLPSKVRLDIEAIADAQTRARSATEADKVDMEEVKATAERIMAFLAKQDPSEVRRGFYINFFTELSPRLLVLFAALLGLLVWRGFF</sequence>
<keyword evidence="3" id="KW-1185">Reference proteome</keyword>